<dbReference type="InterPro" id="IPR036388">
    <property type="entry name" value="WH-like_DNA-bd_sf"/>
</dbReference>
<dbReference type="InterPro" id="IPR016032">
    <property type="entry name" value="Sig_transdc_resp-reg_C-effctor"/>
</dbReference>
<dbReference type="Pfam" id="PF00196">
    <property type="entry name" value="GerE"/>
    <property type="match status" value="1"/>
</dbReference>
<dbReference type="Gene3D" id="1.10.10.10">
    <property type="entry name" value="Winged helix-like DNA-binding domain superfamily/Winged helix DNA-binding domain"/>
    <property type="match status" value="1"/>
</dbReference>
<protein>
    <submittedName>
        <fullName evidence="2">LuxR C-terminal-related transcriptional regulator</fullName>
    </submittedName>
</protein>
<reference evidence="2" key="1">
    <citation type="submission" date="2022-09" db="EMBL/GenBank/DDBJ databases">
        <title>Bacterial diversity in gut of crayfish and pufferfish.</title>
        <authorList>
            <person name="Huang Y."/>
        </authorList>
    </citation>
    <scope>NUCLEOTIDE SEQUENCE</scope>
    <source>
        <strain evidence="2">PR12</strain>
    </source>
</reference>
<name>A0ABY5ZTX0_9BURK</name>
<dbReference type="Proteomes" id="UP001058290">
    <property type="component" value="Chromosome"/>
</dbReference>
<evidence type="ECO:0000313" key="3">
    <source>
        <dbReference type="Proteomes" id="UP001058290"/>
    </source>
</evidence>
<evidence type="ECO:0000259" key="1">
    <source>
        <dbReference type="PROSITE" id="PS00622"/>
    </source>
</evidence>
<organism evidence="2 3">
    <name type="scientific">Comamonas squillarum</name>
    <dbReference type="NCBI Taxonomy" id="2977320"/>
    <lineage>
        <taxon>Bacteria</taxon>
        <taxon>Pseudomonadati</taxon>
        <taxon>Pseudomonadota</taxon>
        <taxon>Betaproteobacteria</taxon>
        <taxon>Burkholderiales</taxon>
        <taxon>Comamonadaceae</taxon>
        <taxon>Comamonas</taxon>
    </lineage>
</organism>
<dbReference type="EMBL" id="CP104377">
    <property type="protein sequence ID" value="UXC17422.1"/>
    <property type="molecule type" value="Genomic_DNA"/>
</dbReference>
<evidence type="ECO:0000313" key="2">
    <source>
        <dbReference type="EMBL" id="UXC17422.1"/>
    </source>
</evidence>
<accession>A0ABY5ZTX0</accession>
<dbReference type="SUPFAM" id="SSF46894">
    <property type="entry name" value="C-terminal effector domain of the bipartite response regulators"/>
    <property type="match status" value="1"/>
</dbReference>
<keyword evidence="3" id="KW-1185">Reference proteome</keyword>
<dbReference type="PROSITE" id="PS00622">
    <property type="entry name" value="HTH_LUXR_1"/>
    <property type="match status" value="1"/>
</dbReference>
<gene>
    <name evidence="2" type="ORF">N4T19_17170</name>
</gene>
<feature type="domain" description="HTH luxR-type" evidence="1">
    <location>
        <begin position="214"/>
        <end position="241"/>
    </location>
</feature>
<dbReference type="InterPro" id="IPR000792">
    <property type="entry name" value="Tscrpt_reg_LuxR_C"/>
</dbReference>
<dbReference type="SMART" id="SM00421">
    <property type="entry name" value="HTH_LUXR"/>
    <property type="match status" value="1"/>
</dbReference>
<proteinExistence type="predicted"/>
<dbReference type="RefSeq" id="WP_260718615.1">
    <property type="nucleotide sequence ID" value="NZ_CP104377.1"/>
</dbReference>
<sequence>MQALMFDPSMGQSLLDAALSPDFAQTLLGASRGLDQVEEIFAYQVDAAGGVHEVLAAGERRGIAERTGAYARRFHAMDPVLQAQALRGKRSGGFSQQVRACHLPSGEYRELCFEQPGFVDKLSFSWVDASQRLLILSFYRGLHVQSASPSPQLAALGQLAMVALHARVRESAAPTRPQADADADAQGLLLARLQRSFPSLTARERLVIARSLLGDSAQDIGTALSISTATVHTYRLRAYARFRFRRASDFLPGLLN</sequence>